<feature type="domain" description="Penicillin-binding protein OB-like" evidence="30">
    <location>
        <begin position="332"/>
        <end position="434"/>
    </location>
</feature>
<keyword evidence="11" id="KW-0645">Protease</keyword>
<keyword evidence="8" id="KW-1003">Cell membrane</keyword>
<dbReference type="PANTHER" id="PTHR32282">
    <property type="entry name" value="BINDING PROTEIN TRANSPEPTIDASE, PUTATIVE-RELATED"/>
    <property type="match status" value="1"/>
</dbReference>
<name>B8KUT4_9GAMM</name>
<evidence type="ECO:0000256" key="4">
    <source>
        <dbReference type="ARBA" id="ARBA00007090"/>
    </source>
</evidence>
<keyword evidence="16" id="KW-0133">Cell shape</keyword>
<keyword evidence="19" id="KW-1133">Transmembrane helix</keyword>
<keyword evidence="20" id="KW-0472">Membrane</keyword>
<dbReference type="EC" id="3.4.16.4" evidence="6"/>
<accession>B8KUT4</accession>
<feature type="domain" description="Glycosyl transferase family 51" evidence="29">
    <location>
        <begin position="43"/>
        <end position="216"/>
    </location>
</feature>
<evidence type="ECO:0000256" key="14">
    <source>
        <dbReference type="ARBA" id="ARBA00022692"/>
    </source>
</evidence>
<keyword evidence="12" id="KW-0328">Glycosyltransferase</keyword>
<reference evidence="32" key="1">
    <citation type="journal article" date="2013" name="BMC Microbiol.">
        <title>Taxonomy and evolution of bacteriochlorophyll a-containing members of the OM60/NOR5 clade of marine gammaproteobacteria: description of Luminiphilus syltensis gen. nov., sp. nov., reclassification of Haliea rubra as Pseudohaliea rubra gen. nov., comb. nov., and emendation of Chromatocurvus halotolerans.</title>
        <authorList>
            <person name="Spring S."/>
            <person name="Riedel T."/>
            <person name="Sproer C."/>
            <person name="Yan S."/>
            <person name="Harder J."/>
            <person name="Fuchs B.M."/>
        </authorList>
    </citation>
    <scope>NUCLEOTIDE SEQUENCE [LARGE SCALE GENOMIC DNA]</scope>
    <source>
        <strain evidence="32">NOR51-B</strain>
    </source>
</reference>
<dbReference type="GO" id="GO:0009002">
    <property type="term" value="F:serine-type D-Ala-D-Ala carboxypeptidase activity"/>
    <property type="evidence" value="ECO:0007669"/>
    <property type="project" value="UniProtKB-EC"/>
</dbReference>
<dbReference type="InterPro" id="IPR001264">
    <property type="entry name" value="Glyco_trans_51"/>
</dbReference>
<comment type="pathway">
    <text evidence="27">Glycan biosynthesis.</text>
</comment>
<dbReference type="InterPro" id="IPR012340">
    <property type="entry name" value="NA-bd_OB-fold"/>
</dbReference>
<dbReference type="GO" id="GO:0008658">
    <property type="term" value="F:penicillin binding"/>
    <property type="evidence" value="ECO:0007669"/>
    <property type="project" value="InterPro"/>
</dbReference>
<dbReference type="GO" id="GO:0009252">
    <property type="term" value="P:peptidoglycan biosynthetic process"/>
    <property type="evidence" value="ECO:0007669"/>
    <property type="project" value="UniProtKB-UniPathway"/>
</dbReference>
<evidence type="ECO:0000256" key="2">
    <source>
        <dbReference type="ARBA" id="ARBA00004249"/>
    </source>
</evidence>
<dbReference type="STRING" id="565045.NOR51B_2007"/>
<evidence type="ECO:0000256" key="18">
    <source>
        <dbReference type="ARBA" id="ARBA00022984"/>
    </source>
</evidence>
<evidence type="ECO:0000256" key="1">
    <source>
        <dbReference type="ARBA" id="ARBA00002624"/>
    </source>
</evidence>
<dbReference type="Pfam" id="PF00912">
    <property type="entry name" value="Transgly"/>
    <property type="match status" value="1"/>
</dbReference>
<evidence type="ECO:0000256" key="20">
    <source>
        <dbReference type="ARBA" id="ARBA00023136"/>
    </source>
</evidence>
<dbReference type="GO" id="GO:0030288">
    <property type="term" value="C:outer membrane-bounded periplasmic space"/>
    <property type="evidence" value="ECO:0007669"/>
    <property type="project" value="TreeGrafter"/>
</dbReference>
<dbReference type="SUPFAM" id="SSF56601">
    <property type="entry name" value="beta-lactamase/transpeptidase-like"/>
    <property type="match status" value="1"/>
</dbReference>
<dbReference type="GO" id="GO:0008360">
    <property type="term" value="P:regulation of cell shape"/>
    <property type="evidence" value="ECO:0007669"/>
    <property type="project" value="UniProtKB-KW"/>
</dbReference>
<evidence type="ECO:0000256" key="5">
    <source>
        <dbReference type="ARBA" id="ARBA00007739"/>
    </source>
</evidence>
<dbReference type="EC" id="2.4.99.28" evidence="25"/>
<evidence type="ECO:0000256" key="23">
    <source>
        <dbReference type="ARBA" id="ARBA00023316"/>
    </source>
</evidence>
<evidence type="ECO:0000256" key="11">
    <source>
        <dbReference type="ARBA" id="ARBA00022670"/>
    </source>
</evidence>
<organism evidence="31 32">
    <name type="scientific">Luminiphilus syltensis NOR5-1B</name>
    <dbReference type="NCBI Taxonomy" id="565045"/>
    <lineage>
        <taxon>Bacteria</taxon>
        <taxon>Pseudomonadati</taxon>
        <taxon>Pseudomonadota</taxon>
        <taxon>Gammaproteobacteria</taxon>
        <taxon>Cellvibrionales</taxon>
        <taxon>Halieaceae</taxon>
        <taxon>Luminiphilus</taxon>
    </lineage>
</organism>
<keyword evidence="14" id="KW-0812">Transmembrane</keyword>
<keyword evidence="23" id="KW-0961">Cell wall biogenesis/degradation</keyword>
<dbReference type="Pfam" id="PF00905">
    <property type="entry name" value="Transpeptidase"/>
    <property type="match status" value="1"/>
</dbReference>
<dbReference type="NCBIfam" id="TIGR02074">
    <property type="entry name" value="PBP_1a_fam"/>
    <property type="match status" value="1"/>
</dbReference>
<dbReference type="eggNOG" id="COG5009">
    <property type="taxonomic scope" value="Bacteria"/>
</dbReference>
<evidence type="ECO:0000256" key="7">
    <source>
        <dbReference type="ARBA" id="ARBA00018638"/>
    </source>
</evidence>
<dbReference type="GO" id="GO:0005886">
    <property type="term" value="C:plasma membrane"/>
    <property type="evidence" value="ECO:0007669"/>
    <property type="project" value="UniProtKB-SubCell"/>
</dbReference>
<dbReference type="InterPro" id="IPR036950">
    <property type="entry name" value="PBP_transglycosylase"/>
</dbReference>
<feature type="domain" description="Penicillin-binding protein transpeptidase" evidence="28">
    <location>
        <begin position="438"/>
        <end position="704"/>
    </location>
</feature>
<comment type="pathway">
    <text evidence="3">Cell wall biogenesis; peptidoglycan biosynthesis.</text>
</comment>
<dbReference type="HOGENOM" id="CLU_006354_2_4_6"/>
<evidence type="ECO:0000256" key="9">
    <source>
        <dbReference type="ARBA" id="ARBA00022519"/>
    </source>
</evidence>
<keyword evidence="21" id="KW-0046">Antibiotic resistance</keyword>
<dbReference type="EMBL" id="DS999411">
    <property type="protein sequence ID" value="EED36059.1"/>
    <property type="molecule type" value="Genomic_DNA"/>
</dbReference>
<comment type="catalytic activity">
    <reaction evidence="26">
        <text>[GlcNAc-(1-&gt;4)-Mur2Ac(oyl-L-Ala-gamma-D-Glu-L-Lys-D-Ala-D-Ala)](n)-di-trans,octa-cis-undecaprenyl diphosphate + beta-D-GlcNAc-(1-&gt;4)-Mur2Ac(oyl-L-Ala-gamma-D-Glu-L-Lys-D-Ala-D-Ala)-di-trans,octa-cis-undecaprenyl diphosphate = [GlcNAc-(1-&gt;4)-Mur2Ac(oyl-L-Ala-gamma-D-Glu-L-Lys-D-Ala-D-Ala)](n+1)-di-trans,octa-cis-undecaprenyl diphosphate + di-trans,octa-cis-undecaprenyl diphosphate + H(+)</text>
        <dbReference type="Rhea" id="RHEA:23708"/>
        <dbReference type="Rhea" id="RHEA-COMP:9602"/>
        <dbReference type="Rhea" id="RHEA-COMP:9603"/>
        <dbReference type="ChEBI" id="CHEBI:15378"/>
        <dbReference type="ChEBI" id="CHEBI:58405"/>
        <dbReference type="ChEBI" id="CHEBI:60033"/>
        <dbReference type="ChEBI" id="CHEBI:78435"/>
        <dbReference type="EC" id="2.4.99.28"/>
    </reaction>
</comment>
<keyword evidence="15" id="KW-0378">Hydrolase</keyword>
<dbReference type="GO" id="GO:0008955">
    <property type="term" value="F:peptidoglycan glycosyltransferase activity"/>
    <property type="evidence" value="ECO:0007669"/>
    <property type="project" value="UniProtKB-EC"/>
</dbReference>
<dbReference type="PANTHER" id="PTHR32282:SF27">
    <property type="entry name" value="PENICILLIN-BINDING PROTEIN 1A"/>
    <property type="match status" value="1"/>
</dbReference>
<evidence type="ECO:0000256" key="22">
    <source>
        <dbReference type="ARBA" id="ARBA00023268"/>
    </source>
</evidence>
<keyword evidence="10" id="KW-0121">Carboxypeptidase</keyword>
<dbReference type="InterPro" id="IPR050396">
    <property type="entry name" value="Glycosyltr_51/Transpeptidase"/>
</dbReference>
<dbReference type="FunFam" id="1.10.3810.10:FF:000003">
    <property type="entry name" value="Penicillin-binding protein 1a"/>
    <property type="match status" value="1"/>
</dbReference>
<evidence type="ECO:0000256" key="8">
    <source>
        <dbReference type="ARBA" id="ARBA00022475"/>
    </source>
</evidence>
<evidence type="ECO:0000256" key="19">
    <source>
        <dbReference type="ARBA" id="ARBA00022989"/>
    </source>
</evidence>
<evidence type="ECO:0000256" key="27">
    <source>
        <dbReference type="ARBA" id="ARBA00060592"/>
    </source>
</evidence>
<evidence type="ECO:0000256" key="3">
    <source>
        <dbReference type="ARBA" id="ARBA00004752"/>
    </source>
</evidence>
<dbReference type="InterPro" id="IPR001460">
    <property type="entry name" value="PCN-bd_Tpept"/>
</dbReference>
<evidence type="ECO:0000313" key="32">
    <source>
        <dbReference type="Proteomes" id="UP000004699"/>
    </source>
</evidence>
<evidence type="ECO:0000256" key="12">
    <source>
        <dbReference type="ARBA" id="ARBA00022676"/>
    </source>
</evidence>
<dbReference type="Gene3D" id="3.40.710.10">
    <property type="entry name" value="DD-peptidase/beta-lactamase superfamily"/>
    <property type="match status" value="2"/>
</dbReference>
<evidence type="ECO:0000259" key="28">
    <source>
        <dbReference type="Pfam" id="PF00905"/>
    </source>
</evidence>
<dbReference type="Proteomes" id="UP000004699">
    <property type="component" value="Unassembled WGS sequence"/>
</dbReference>
<sequence>MAGASLWGLAGLYLYLSPNLPEADTLREVKLQTPMRVFSQDGLLIGQFGEQKRSPLRFDQIPQGFIDALLSAEDDQFFKHSGIDPGGLLRAVSELVLTGEKGSGGSTLTMQVARNYFLSLERTFLRKFNEILLALEIERALTKEEIFELYVNRVFLGHRAYGFEAAAQTYYGRSLWELSLAQQAMLAGIPKAPSRNNPLSNPEKGKARRDWILGRMARLGKLDETQLAEARAEPVTAEYHGLQVQVDADYVAEMVRQEMVDRFGQGAYNDGYVVHTTVDSTLQLAARDALLGGLRTYDARHGWRGPERRLPPPLPLPTPIDESNSEIQEAQEAVAIPEELFDQWQDALRNMPVIADLDPAIVTRISEQGAELLHKNGSMITLAWEGDLEQVRRYLSENSRTARPETIADVLAVGDLVRVTSAGDGSWKLAQVPRAQAALVALDPSDGAIRSLVGGMGFELSKFNRVTQAKRQPGSNFKPFLYAAALESGVTAATLINDAPIVLDNLASDEIWRPENDSGKFYGPTRLRNALTFSRNLVSIRVLQRLGVDRFTDYLDQIGFDTSNMARNLTLALGTHAYTPMDIVSGYAMLANGGYRVEPYLINRIEDARGDIIWQSRPALACQDCDRLREVDSIDADQPLRMEDILNETSTETVNEAPQVMDPRITYIVTSMLQDAIQRGTGRRARVLERQDIAGKTGTTNGPRDAWFSGYNRNLVTTTWVGFDDYSLLGKREFGGTAALPIWIDFMREAAGPTLTPAPMPSGVTRLRIDAKTGERVTGSPKGSMLEYFLEEHLPPSAADGGSSIATDELKGLF</sequence>
<evidence type="ECO:0000256" key="10">
    <source>
        <dbReference type="ARBA" id="ARBA00022645"/>
    </source>
</evidence>
<evidence type="ECO:0000256" key="26">
    <source>
        <dbReference type="ARBA" id="ARBA00049902"/>
    </source>
</evidence>
<evidence type="ECO:0000259" key="30">
    <source>
        <dbReference type="Pfam" id="PF17092"/>
    </source>
</evidence>
<comment type="similarity">
    <text evidence="4">In the C-terminal section; belongs to the transpeptidase family.</text>
</comment>
<evidence type="ECO:0000256" key="15">
    <source>
        <dbReference type="ARBA" id="ARBA00022801"/>
    </source>
</evidence>
<evidence type="ECO:0000256" key="24">
    <source>
        <dbReference type="ARBA" id="ARBA00034000"/>
    </source>
</evidence>
<keyword evidence="18" id="KW-0573">Peptidoglycan synthesis</keyword>
<keyword evidence="32" id="KW-1185">Reference proteome</keyword>
<dbReference type="GO" id="GO:0046677">
    <property type="term" value="P:response to antibiotic"/>
    <property type="evidence" value="ECO:0007669"/>
    <property type="project" value="UniProtKB-KW"/>
</dbReference>
<gene>
    <name evidence="31" type="ORF">NOR51B_2007</name>
</gene>
<dbReference type="GO" id="GO:0071555">
    <property type="term" value="P:cell wall organization"/>
    <property type="evidence" value="ECO:0007669"/>
    <property type="project" value="UniProtKB-KW"/>
</dbReference>
<evidence type="ECO:0000313" key="31">
    <source>
        <dbReference type="EMBL" id="EED36059.1"/>
    </source>
</evidence>
<evidence type="ECO:0000256" key="6">
    <source>
        <dbReference type="ARBA" id="ARBA00012448"/>
    </source>
</evidence>
<dbReference type="InterPro" id="IPR012338">
    <property type="entry name" value="Beta-lactam/transpept-like"/>
</dbReference>
<evidence type="ECO:0000259" key="29">
    <source>
        <dbReference type="Pfam" id="PF00912"/>
    </source>
</evidence>
<dbReference type="Gene3D" id="2.40.50.140">
    <property type="entry name" value="Nucleic acid-binding proteins"/>
    <property type="match status" value="1"/>
</dbReference>
<protein>
    <recommendedName>
        <fullName evidence="7">Penicillin-binding protein 1A</fullName>
        <ecNumber evidence="25">2.4.99.28</ecNumber>
        <ecNumber evidence="6">3.4.16.4</ecNumber>
    </recommendedName>
</protein>
<evidence type="ECO:0000256" key="21">
    <source>
        <dbReference type="ARBA" id="ARBA00023251"/>
    </source>
</evidence>
<dbReference type="AlphaFoldDB" id="B8KUT4"/>
<keyword evidence="22" id="KW-0511">Multifunctional enzyme</keyword>
<comment type="function">
    <text evidence="1">Cell wall formation. Synthesis of cross-linked peptidoglycan from the lipid intermediates. The enzyme has a penicillin-insensitive transglycosylase N-terminal domain (formation of linear glycan strands) and a penicillin-sensitive transpeptidase C-terminal domain (cross-linking of the peptide subunits).</text>
</comment>
<dbReference type="InterPro" id="IPR023346">
    <property type="entry name" value="Lysozyme-like_dom_sf"/>
</dbReference>
<dbReference type="InterPro" id="IPR031376">
    <property type="entry name" value="PCB_OB"/>
</dbReference>
<dbReference type="UniPathway" id="UPA00219"/>
<keyword evidence="9" id="KW-0997">Cell inner membrane</keyword>
<evidence type="ECO:0000256" key="17">
    <source>
        <dbReference type="ARBA" id="ARBA00022968"/>
    </source>
</evidence>
<dbReference type="Gene3D" id="1.10.3810.10">
    <property type="entry name" value="Biosynthetic peptidoglycan transglycosylase-like"/>
    <property type="match status" value="1"/>
</dbReference>
<dbReference type="OrthoDB" id="9766909at2"/>
<keyword evidence="13" id="KW-0808">Transferase</keyword>
<evidence type="ECO:0000256" key="16">
    <source>
        <dbReference type="ARBA" id="ARBA00022960"/>
    </source>
</evidence>
<evidence type="ECO:0000256" key="13">
    <source>
        <dbReference type="ARBA" id="ARBA00022679"/>
    </source>
</evidence>
<dbReference type="GO" id="GO:0006508">
    <property type="term" value="P:proteolysis"/>
    <property type="evidence" value="ECO:0007669"/>
    <property type="project" value="UniProtKB-KW"/>
</dbReference>
<comment type="catalytic activity">
    <reaction evidence="24">
        <text>Preferential cleavage: (Ac)2-L-Lys-D-Ala-|-D-Ala. Also transpeptidation of peptidyl-alanyl moieties that are N-acyl substituents of D-alanine.</text>
        <dbReference type="EC" id="3.4.16.4"/>
    </reaction>
</comment>
<comment type="similarity">
    <text evidence="5">In the N-terminal section; belongs to the glycosyltransferase 51 family.</text>
</comment>
<evidence type="ECO:0000256" key="25">
    <source>
        <dbReference type="ARBA" id="ARBA00044770"/>
    </source>
</evidence>
<proteinExistence type="inferred from homology"/>
<comment type="subcellular location">
    <subcellularLocation>
        <location evidence="2">Cell inner membrane</location>
        <topology evidence="2">Single-pass type II membrane protein</topology>
    </subcellularLocation>
</comment>
<dbReference type="Pfam" id="PF17092">
    <property type="entry name" value="PCB_OB"/>
    <property type="match status" value="1"/>
</dbReference>
<keyword evidence="17" id="KW-0735">Signal-anchor</keyword>
<dbReference type="SUPFAM" id="SSF53955">
    <property type="entry name" value="Lysozyme-like"/>
    <property type="match status" value="1"/>
</dbReference>